<dbReference type="GeneID" id="55999303"/>
<sequence>MSNLEDDLYVVDPEGDTIIDIIRTGNEDDIGWDSSEEYESDGFDEYDPEGVYFQKTGRGLHLDPEDDRAPPVQEEYDPSGEFNTYPNDDDHVSENNTNPEPDKPKKLRTSFKVSSTCLSMGSGYFKALFRHRIWTATQHGRYEINAAWGFKAFKILMQIAHLQFIKIPDQLGINTMVKLVMAADYLMMIPLLNPWIFRWGIESPLPWTGRHRRLEDTQKYDMKLLYINLQLGYGGGFRTSFNKLITHYGPYFMNFGLPVPQKLIDTLIHSREQKLRKLLSTLRDIINLYVFGAHSEETPRWFSTQCRNNVFGQLMIQLHNRDIYPRLPDPSDDPRSYYYVEGLIMASVFEIEATGCRSEKDNGPSCSLRWALPMFREIDLPDSDKLGEFVPGWEQRQLKDVGDVSERAVSR</sequence>
<proteinExistence type="predicted"/>
<dbReference type="RefSeq" id="XP_035350824.1">
    <property type="nucleotide sequence ID" value="XM_035494931.1"/>
</dbReference>
<name>A0A7H8RFY3_TALRU</name>
<feature type="region of interest" description="Disordered" evidence="1">
    <location>
        <begin position="27"/>
        <end position="107"/>
    </location>
</feature>
<dbReference type="EMBL" id="CP055903">
    <property type="protein sequence ID" value="QKX64651.1"/>
    <property type="molecule type" value="Genomic_DNA"/>
</dbReference>
<feature type="compositionally biased region" description="Basic and acidic residues" evidence="1">
    <location>
        <begin position="60"/>
        <end position="69"/>
    </location>
</feature>
<evidence type="ECO:0000313" key="2">
    <source>
        <dbReference type="EMBL" id="QKX64651.1"/>
    </source>
</evidence>
<dbReference type="KEGG" id="trg:TRUGW13939_11827"/>
<dbReference type="Proteomes" id="UP000509510">
    <property type="component" value="Chromosome VI"/>
</dbReference>
<accession>A0A7H8RFY3</accession>
<protein>
    <submittedName>
        <fullName evidence="2">Uncharacterized protein</fullName>
    </submittedName>
</protein>
<keyword evidence="3" id="KW-1185">Reference proteome</keyword>
<dbReference type="AlphaFoldDB" id="A0A7H8RFY3"/>
<dbReference type="InterPro" id="IPR011333">
    <property type="entry name" value="SKP1/BTB/POZ_sf"/>
</dbReference>
<evidence type="ECO:0000313" key="3">
    <source>
        <dbReference type="Proteomes" id="UP000509510"/>
    </source>
</evidence>
<feature type="compositionally biased region" description="Acidic residues" evidence="1">
    <location>
        <begin position="27"/>
        <end position="48"/>
    </location>
</feature>
<organism evidence="2 3">
    <name type="scientific">Talaromyces rugulosus</name>
    <name type="common">Penicillium rugulosum</name>
    <dbReference type="NCBI Taxonomy" id="121627"/>
    <lineage>
        <taxon>Eukaryota</taxon>
        <taxon>Fungi</taxon>
        <taxon>Dikarya</taxon>
        <taxon>Ascomycota</taxon>
        <taxon>Pezizomycotina</taxon>
        <taxon>Eurotiomycetes</taxon>
        <taxon>Eurotiomycetidae</taxon>
        <taxon>Eurotiales</taxon>
        <taxon>Trichocomaceae</taxon>
        <taxon>Talaromyces</taxon>
        <taxon>Talaromyces sect. Islandici</taxon>
    </lineage>
</organism>
<reference evidence="3" key="1">
    <citation type="submission" date="2020-06" db="EMBL/GenBank/DDBJ databases">
        <title>A chromosome-scale genome assembly of Talaromyces rugulosus W13939.</title>
        <authorList>
            <person name="Wang B."/>
            <person name="Guo L."/>
            <person name="Ye K."/>
            <person name="Wang L."/>
        </authorList>
    </citation>
    <scope>NUCLEOTIDE SEQUENCE [LARGE SCALE GENOMIC DNA]</scope>
    <source>
        <strain evidence="3">W13939</strain>
    </source>
</reference>
<gene>
    <name evidence="2" type="ORF">TRUGW13939_11827</name>
</gene>
<dbReference type="OrthoDB" id="5275938at2759"/>
<evidence type="ECO:0000256" key="1">
    <source>
        <dbReference type="SAM" id="MobiDB-lite"/>
    </source>
</evidence>
<dbReference type="SUPFAM" id="SSF54695">
    <property type="entry name" value="POZ domain"/>
    <property type="match status" value="1"/>
</dbReference>